<keyword evidence="6" id="KW-1185">Reference proteome</keyword>
<protein>
    <recommendedName>
        <fullName evidence="7">LTD domain-containing protein</fullName>
    </recommendedName>
</protein>
<feature type="non-terminal residue" evidence="5">
    <location>
        <position position="1112"/>
    </location>
</feature>
<keyword evidence="1" id="KW-0677">Repeat</keyword>
<dbReference type="InterPro" id="IPR036415">
    <property type="entry name" value="Lamin_tail_dom_sf"/>
</dbReference>
<sequence length="1112" mass="114269">MKNTLHFRKIQQFFFLSFTMLLLLLSGKGYGQVSITTTGTPLTQNFDGMGATGTTTPTNWFVGTGTTANGTTVVAGTGSANGGGNYNFGSSGSGERALGSLCSSSTLRNTEVRFTNNSGSTIASIIISYDGEQWRLGQTASVDTGLVLQYSANGTTYTAMGSSYNFVPPVTVGTAGPLDGNAGANRVAGIGGTYTPSTPIAPGATFYLRWVDSDNSGSDAGNAVDNFSLTAVAALSAPTVTTTAAVVNSTTSATLAGNVTATNGADITGNGSVYSTTDATPTIDEGATQLATDTPSTGTGAFSKSTGSVLSVNTLYYYNAYAINSQGTGYGTASSFYTLANVPTTPTVDTPTTTSLNVTIGGSDGNPSTTEYAIQANGGNYVQADGSLAAGAVWQTAAAWGTKTVTGLLSSTLYSFAVKARNGANVETAFGTAGTGTTDTVTAANLVLTSGTPAFGSICINTEAKASFTFNGFNLNSTDLTVSSSRADTVITYSLTENGTYSASLTIPNSGTSLSNQIVWVKFAPIEELTLAGDVFSITGGGLDLPFEFSVTGTAVNTVVSGVTTAAATDITALSATFNAGTFVIGCSPVTYGIEYSTSATFTVSQTITDALPYTLSGLEPNTTYYYRAFAIDDVDVAFGDELSFTTAQLAAPNDLPGAPVSYDSFTANWESVDGADEYRLDVSTSPTFSITNPLSNLLITEYGEGSGGNKKYIEIYNGTGQTVDLANYQIWKNANGSNWNFQTDNVTPSIPLSLTGTLANGATYVIANNATDVIGANLYNTFLTFNGDDATGLAWNGGSGTTFTLIDAVGTSGVDPGTGWSVAGTANATVDKILIRKPTVLVGNTNWTASAGTNTTDSEWTVSSFTYNATNQTTDLGLHAVNNVNPSFIIENQSVAGTSYPVTGLEGSTNYYYRVRATSTNSTSANSDVVTVTTDATPPTFGSVAQSGAEEVCDGSEGTFNVTGLLPNSTSTITYNINGGAPQMVTNVVANISGFATFAVTLPASLNGQILTVTQVERTDITSPILTVTANNTASIAVQSRYLFYVDSDGDGYGSTTSSMECSSSALVAPTGFATNDEDCDDTDDTINPGATEVNFNGEDDDCDGSIFNGH</sequence>
<dbReference type="EMBL" id="JABEVX010000016">
    <property type="protein sequence ID" value="NNT73263.1"/>
    <property type="molecule type" value="Genomic_DNA"/>
</dbReference>
<gene>
    <name evidence="5" type="ORF">HKT18_13670</name>
</gene>
<dbReference type="Pfam" id="PF11617">
    <property type="entry name" value="Cu-binding_MopE"/>
    <property type="match status" value="1"/>
</dbReference>
<dbReference type="InterPro" id="IPR003961">
    <property type="entry name" value="FN3_dom"/>
</dbReference>
<dbReference type="SUPFAM" id="SSF49265">
    <property type="entry name" value="Fibronectin type III"/>
    <property type="match status" value="3"/>
</dbReference>
<evidence type="ECO:0000256" key="2">
    <source>
        <dbReference type="SAM" id="MobiDB-lite"/>
    </source>
</evidence>
<feature type="domain" description="Fibronectin type-III" evidence="3">
    <location>
        <begin position="559"/>
        <end position="654"/>
    </location>
</feature>
<evidence type="ECO:0008006" key="7">
    <source>
        <dbReference type="Google" id="ProtNLM"/>
    </source>
</evidence>
<name>A0A7Y3W021_9FLAO</name>
<dbReference type="Pfam" id="PF00932">
    <property type="entry name" value="LTD"/>
    <property type="match status" value="1"/>
</dbReference>
<dbReference type="RefSeq" id="WP_171223420.1">
    <property type="nucleotide sequence ID" value="NZ_JABEVX010000016.1"/>
</dbReference>
<feature type="domain" description="LTD" evidence="4">
    <location>
        <begin position="687"/>
        <end position="870"/>
    </location>
</feature>
<proteinExistence type="predicted"/>
<dbReference type="InterPro" id="IPR013783">
    <property type="entry name" value="Ig-like_fold"/>
</dbReference>
<dbReference type="PROSITE" id="PS51841">
    <property type="entry name" value="LTD"/>
    <property type="match status" value="1"/>
</dbReference>
<evidence type="ECO:0000313" key="6">
    <source>
        <dbReference type="Proteomes" id="UP000536509"/>
    </source>
</evidence>
<accession>A0A7Y3W021</accession>
<dbReference type="AlphaFoldDB" id="A0A7Y3W021"/>
<dbReference type="SUPFAM" id="SSF74853">
    <property type="entry name" value="Lamin A/C globular tail domain"/>
    <property type="match status" value="1"/>
</dbReference>
<dbReference type="PANTHER" id="PTHR13817:SF73">
    <property type="entry name" value="FIBRONECTIN TYPE-III DOMAIN-CONTAINING PROTEIN"/>
    <property type="match status" value="1"/>
</dbReference>
<dbReference type="Gene3D" id="2.60.40.10">
    <property type="entry name" value="Immunoglobulins"/>
    <property type="match status" value="2"/>
</dbReference>
<dbReference type="SMART" id="SM00060">
    <property type="entry name" value="FN3"/>
    <property type="match status" value="3"/>
</dbReference>
<dbReference type="Proteomes" id="UP000536509">
    <property type="component" value="Unassembled WGS sequence"/>
</dbReference>
<dbReference type="InterPro" id="IPR001322">
    <property type="entry name" value="Lamin_tail_dom"/>
</dbReference>
<dbReference type="CDD" id="cd00063">
    <property type="entry name" value="FN3"/>
    <property type="match status" value="1"/>
</dbReference>
<feature type="domain" description="Fibronectin type-III" evidence="3">
    <location>
        <begin position="838"/>
        <end position="941"/>
    </location>
</feature>
<evidence type="ECO:0000259" key="3">
    <source>
        <dbReference type="PROSITE" id="PS50853"/>
    </source>
</evidence>
<dbReference type="InterPro" id="IPR036116">
    <property type="entry name" value="FN3_sf"/>
</dbReference>
<evidence type="ECO:0000313" key="5">
    <source>
        <dbReference type="EMBL" id="NNT73263.1"/>
    </source>
</evidence>
<organism evidence="5 6">
    <name type="scientific">Flavobacterium rivulicola</name>
    <dbReference type="NCBI Taxonomy" id="2732161"/>
    <lineage>
        <taxon>Bacteria</taxon>
        <taxon>Pseudomonadati</taxon>
        <taxon>Bacteroidota</taxon>
        <taxon>Flavobacteriia</taxon>
        <taxon>Flavobacteriales</taxon>
        <taxon>Flavobacteriaceae</taxon>
        <taxon>Flavobacterium</taxon>
    </lineage>
</organism>
<dbReference type="InterPro" id="IPR050964">
    <property type="entry name" value="Striated_Muscle_Regulatory"/>
</dbReference>
<dbReference type="InterPro" id="IPR021655">
    <property type="entry name" value="Put_metal-bd"/>
</dbReference>
<dbReference type="PANTHER" id="PTHR13817">
    <property type="entry name" value="TITIN"/>
    <property type="match status" value="1"/>
</dbReference>
<dbReference type="PROSITE" id="PS50853">
    <property type="entry name" value="FN3"/>
    <property type="match status" value="2"/>
</dbReference>
<comment type="caution">
    <text evidence="5">The sequence shown here is derived from an EMBL/GenBank/DDBJ whole genome shotgun (WGS) entry which is preliminary data.</text>
</comment>
<feature type="region of interest" description="Disordered" evidence="2">
    <location>
        <begin position="1092"/>
        <end position="1112"/>
    </location>
</feature>
<evidence type="ECO:0000256" key="1">
    <source>
        <dbReference type="ARBA" id="ARBA00022737"/>
    </source>
</evidence>
<evidence type="ECO:0000259" key="4">
    <source>
        <dbReference type="PROSITE" id="PS51841"/>
    </source>
</evidence>
<reference evidence="5 6" key="1">
    <citation type="submission" date="2020-05" db="EMBL/GenBank/DDBJ databases">
        <title>Draft genome of Flavobacterium sp. IMCC34852.</title>
        <authorList>
            <person name="Song J."/>
            <person name="Cho J.-C."/>
        </authorList>
    </citation>
    <scope>NUCLEOTIDE SEQUENCE [LARGE SCALE GENOMIC DNA]</scope>
    <source>
        <strain evidence="5 6">IMCC34852</strain>
    </source>
</reference>